<gene>
    <name evidence="10" type="ORF">B0T18DRAFT_302750</name>
</gene>
<dbReference type="PANTHER" id="PTHR47966:SF65">
    <property type="entry name" value="ASPARTIC-TYPE ENDOPEPTIDASE"/>
    <property type="match status" value="1"/>
</dbReference>
<sequence length="440" mass="47088">PLLLASGAAAQNVVEFDVHRGFPGINVGVLPHLSPRATQLQELANNITGSGYYCKVQVGTPPQTVNMLIDTGSSDTWVVSHRADLCSSKELQYAYLDSCSATYDEAKSSTFKMIQKDGFNITYLDRRNALGDYISDDFTVAGITVKDLQLGLATKAPRGTGIMGIGYSANVATLNEYPNIIDQLVLQKRIAVKAYSLYLNDRRSSAGSILFGGVDTGKFIGPLSILPILRPADGEGQHIAFAVSLTGLGARHTDGSKADFNPSLFQSAVVPAILDSGSTLTYLPANLTAPLYKHLGAVFERLYTNMTFVDCRLLTSDPDLEIAFSFHSGASVRVPVTEVVLDVLSPLHQTLLASSFPGFQKACLFGIQSTASIPESKALQETTFSLLGDTFLRSAYVVYDLDHHQIGIAQANLNSSQSNVVELQAGASGLPSLAGVKEQE</sequence>
<keyword evidence="4 8" id="KW-0064">Aspartyl protease</keyword>
<dbReference type="AlphaFoldDB" id="A0AA40K856"/>
<keyword evidence="3" id="KW-0732">Signal</keyword>
<dbReference type="InterPro" id="IPR021109">
    <property type="entry name" value="Peptidase_aspartic_dom_sf"/>
</dbReference>
<name>A0AA40K856_9PEZI</name>
<feature type="active site" evidence="6">
    <location>
        <position position="275"/>
    </location>
</feature>
<protein>
    <submittedName>
        <fullName evidence="10">Aspartic peptidase domain-containing protein</fullName>
    </submittedName>
</protein>
<proteinExistence type="inferred from homology"/>
<dbReference type="PROSITE" id="PS51767">
    <property type="entry name" value="PEPTIDASE_A1"/>
    <property type="match status" value="1"/>
</dbReference>
<feature type="non-terminal residue" evidence="10">
    <location>
        <position position="1"/>
    </location>
</feature>
<dbReference type="GO" id="GO:0006508">
    <property type="term" value="P:proteolysis"/>
    <property type="evidence" value="ECO:0007669"/>
    <property type="project" value="UniProtKB-KW"/>
</dbReference>
<evidence type="ECO:0000313" key="11">
    <source>
        <dbReference type="Proteomes" id="UP001172155"/>
    </source>
</evidence>
<dbReference type="InterPro" id="IPR033876">
    <property type="entry name" value="SAP-like"/>
</dbReference>
<evidence type="ECO:0000256" key="6">
    <source>
        <dbReference type="PIRSR" id="PIRSR601461-1"/>
    </source>
</evidence>
<dbReference type="PANTHER" id="PTHR47966">
    <property type="entry name" value="BETA-SITE APP-CLEAVING ENZYME, ISOFORM A-RELATED"/>
    <property type="match status" value="1"/>
</dbReference>
<evidence type="ECO:0000256" key="8">
    <source>
        <dbReference type="RuleBase" id="RU000454"/>
    </source>
</evidence>
<evidence type="ECO:0000256" key="2">
    <source>
        <dbReference type="ARBA" id="ARBA00022670"/>
    </source>
</evidence>
<organism evidence="10 11">
    <name type="scientific">Schizothecium vesticola</name>
    <dbReference type="NCBI Taxonomy" id="314040"/>
    <lineage>
        <taxon>Eukaryota</taxon>
        <taxon>Fungi</taxon>
        <taxon>Dikarya</taxon>
        <taxon>Ascomycota</taxon>
        <taxon>Pezizomycotina</taxon>
        <taxon>Sordariomycetes</taxon>
        <taxon>Sordariomycetidae</taxon>
        <taxon>Sordariales</taxon>
        <taxon>Schizotheciaceae</taxon>
        <taxon>Schizothecium</taxon>
    </lineage>
</organism>
<dbReference type="PRINTS" id="PR00792">
    <property type="entry name" value="PEPSIN"/>
</dbReference>
<feature type="disulfide bond" evidence="7">
    <location>
        <begin position="311"/>
        <end position="363"/>
    </location>
</feature>
<accession>A0AA40K856</accession>
<keyword evidence="5 8" id="KW-0378">Hydrolase</keyword>
<dbReference type="InterPro" id="IPR001461">
    <property type="entry name" value="Aspartic_peptidase_A1"/>
</dbReference>
<keyword evidence="11" id="KW-1185">Reference proteome</keyword>
<dbReference type="InterPro" id="IPR033121">
    <property type="entry name" value="PEPTIDASE_A1"/>
</dbReference>
<comment type="caution">
    <text evidence="10">The sequence shown here is derived from an EMBL/GenBank/DDBJ whole genome shotgun (WGS) entry which is preliminary data.</text>
</comment>
<dbReference type="Proteomes" id="UP001172155">
    <property type="component" value="Unassembled WGS sequence"/>
</dbReference>
<evidence type="ECO:0000256" key="1">
    <source>
        <dbReference type="ARBA" id="ARBA00007447"/>
    </source>
</evidence>
<dbReference type="CDD" id="cd05474">
    <property type="entry name" value="SAP_like"/>
    <property type="match status" value="1"/>
</dbReference>
<feature type="non-terminal residue" evidence="10">
    <location>
        <position position="440"/>
    </location>
</feature>
<dbReference type="InterPro" id="IPR001969">
    <property type="entry name" value="Aspartic_peptidase_AS"/>
</dbReference>
<feature type="domain" description="Peptidase A1" evidence="9">
    <location>
        <begin position="52"/>
        <end position="409"/>
    </location>
</feature>
<evidence type="ECO:0000313" key="10">
    <source>
        <dbReference type="EMBL" id="KAK0749355.1"/>
    </source>
</evidence>
<evidence type="ECO:0000256" key="4">
    <source>
        <dbReference type="ARBA" id="ARBA00022750"/>
    </source>
</evidence>
<dbReference type="SUPFAM" id="SSF50630">
    <property type="entry name" value="Acid proteases"/>
    <property type="match status" value="1"/>
</dbReference>
<feature type="active site" evidence="6">
    <location>
        <position position="70"/>
    </location>
</feature>
<dbReference type="Pfam" id="PF00026">
    <property type="entry name" value="Asp"/>
    <property type="match status" value="1"/>
</dbReference>
<evidence type="ECO:0000256" key="7">
    <source>
        <dbReference type="PIRSR" id="PIRSR601461-2"/>
    </source>
</evidence>
<dbReference type="PROSITE" id="PS00141">
    <property type="entry name" value="ASP_PROTEASE"/>
    <property type="match status" value="2"/>
</dbReference>
<evidence type="ECO:0000256" key="3">
    <source>
        <dbReference type="ARBA" id="ARBA00022729"/>
    </source>
</evidence>
<evidence type="ECO:0000259" key="9">
    <source>
        <dbReference type="PROSITE" id="PS51767"/>
    </source>
</evidence>
<dbReference type="EMBL" id="JAUKUD010000003">
    <property type="protein sequence ID" value="KAK0749355.1"/>
    <property type="molecule type" value="Genomic_DNA"/>
</dbReference>
<dbReference type="GO" id="GO:0004190">
    <property type="term" value="F:aspartic-type endopeptidase activity"/>
    <property type="evidence" value="ECO:0007669"/>
    <property type="project" value="UniProtKB-KW"/>
</dbReference>
<comment type="similarity">
    <text evidence="1 8">Belongs to the peptidase A1 family.</text>
</comment>
<keyword evidence="7" id="KW-1015">Disulfide bond</keyword>
<evidence type="ECO:0000256" key="5">
    <source>
        <dbReference type="ARBA" id="ARBA00022801"/>
    </source>
</evidence>
<dbReference type="Gene3D" id="2.40.70.10">
    <property type="entry name" value="Acid Proteases"/>
    <property type="match status" value="2"/>
</dbReference>
<reference evidence="10" key="1">
    <citation type="submission" date="2023-06" db="EMBL/GenBank/DDBJ databases">
        <title>Genome-scale phylogeny and comparative genomics of the fungal order Sordariales.</title>
        <authorList>
            <consortium name="Lawrence Berkeley National Laboratory"/>
            <person name="Hensen N."/>
            <person name="Bonometti L."/>
            <person name="Westerberg I."/>
            <person name="Brannstrom I.O."/>
            <person name="Guillou S."/>
            <person name="Cros-Aarteil S."/>
            <person name="Calhoun S."/>
            <person name="Haridas S."/>
            <person name="Kuo A."/>
            <person name="Mondo S."/>
            <person name="Pangilinan J."/>
            <person name="Riley R."/>
            <person name="LaButti K."/>
            <person name="Andreopoulos B."/>
            <person name="Lipzen A."/>
            <person name="Chen C."/>
            <person name="Yanf M."/>
            <person name="Daum C."/>
            <person name="Ng V."/>
            <person name="Clum A."/>
            <person name="Steindorff A."/>
            <person name="Ohm R."/>
            <person name="Martin F."/>
            <person name="Silar P."/>
            <person name="Natvig D."/>
            <person name="Lalanne C."/>
            <person name="Gautier V."/>
            <person name="Ament-velasquez S.L."/>
            <person name="Kruys A."/>
            <person name="Hutchinson M.I."/>
            <person name="Powell A.J."/>
            <person name="Barry K."/>
            <person name="Miller A.N."/>
            <person name="Grigoriev I.V."/>
            <person name="Debuchy R."/>
            <person name="Gladieux P."/>
            <person name="Thoren M.H."/>
            <person name="Johannesson H."/>
        </authorList>
    </citation>
    <scope>NUCLEOTIDE SEQUENCE</scope>
    <source>
        <strain evidence="10">SMH3187-1</strain>
    </source>
</reference>
<keyword evidence="2 8" id="KW-0645">Protease</keyword>